<feature type="region of interest" description="Disordered" evidence="1">
    <location>
        <begin position="865"/>
        <end position="892"/>
    </location>
</feature>
<feature type="transmembrane region" description="Helical" evidence="2">
    <location>
        <begin position="22"/>
        <end position="40"/>
    </location>
</feature>
<dbReference type="OrthoDB" id="73135at2759"/>
<proteinExistence type="predicted"/>
<evidence type="ECO:0000259" key="3">
    <source>
        <dbReference type="Pfam" id="PF06011"/>
    </source>
</evidence>
<keyword evidence="2" id="KW-0472">Membrane</keyword>
<feature type="transmembrane region" description="Helical" evidence="2">
    <location>
        <begin position="430"/>
        <end position="453"/>
    </location>
</feature>
<reference evidence="5" key="1">
    <citation type="submission" date="2014-09" db="EMBL/GenBank/DDBJ databases">
        <authorList>
            <person name="Sharma Rahul"/>
            <person name="Thines Marco"/>
        </authorList>
    </citation>
    <scope>NUCLEOTIDE SEQUENCE [LARGE SCALE GENOMIC DNA]</scope>
</reference>
<keyword evidence="2" id="KW-0812">Transmembrane</keyword>
<dbReference type="PANTHER" id="PTHR31145:SF6">
    <property type="entry name" value="INTEGRAL MEMBRANE PROTEIN (AFU_ORTHOLOGUE AFUA_7G01610)"/>
    <property type="match status" value="1"/>
</dbReference>
<dbReference type="STRING" id="4781.A0A0N7L6T0"/>
<keyword evidence="2" id="KW-1133">Transmembrane helix</keyword>
<feature type="transmembrane region" description="Helical" evidence="2">
    <location>
        <begin position="380"/>
        <end position="399"/>
    </location>
</feature>
<feature type="region of interest" description="Disordered" evidence="1">
    <location>
        <begin position="541"/>
        <end position="583"/>
    </location>
</feature>
<accession>A0A0N7L6T0</accession>
<feature type="transmembrane region" description="Helical" evidence="2">
    <location>
        <begin position="465"/>
        <end position="483"/>
    </location>
</feature>
<dbReference type="GO" id="GO:0016020">
    <property type="term" value="C:membrane"/>
    <property type="evidence" value="ECO:0007669"/>
    <property type="project" value="TreeGrafter"/>
</dbReference>
<sequence length="1007" mass="108436">MGLLCCAAKCCGCIALSQLCALLLPLAILVLLGFFFYTYAIPWGEDQIRQALNLTSDVDIGNLNASYIAANNCTGCVLGSNTQWPTNTTGPRHFLDSKAGSTASGVIATSLAGAAVIGTSSMLWASTVPTAAAALSFSSGFYEMTHIVEQAQFAGMISQLRIEGAPTFLIQFSKELSWTNFNFIRGGSSDSNSTGRRSQLRRLSDSISHAADAVSMAGETGPARYAALIGVDANNLFFYTLLTFVAVIAALHVLYVLFILIAGSILKSNTISDMARKWYRKVIWAVVLALLLAQYSFAMAGCYLISNDASGDSAKGVTSRFTLGIVALVVIVLLTLGLGVTVIGKNPDELKDVGTYEHNQRPFSSKYSAYYDQYNFDNRFFFVPRILLAVGTGAIVGIVRDATSQLLCILAVMMLYLILLLLRQPNLLPFLYYVGITSVFLKVVLIGLMLLIARDDYFPQNLRDNVAYGIIGINIFIFALLFIRQAYMIVHATIIACRHKKYGKRDSNLDATGTNTDFGNSSSPVPSFELVESTPLRRGGDWYGNKQFDQNQQSQSHQHQYGAHSSTMSGYSTQSSNNGQLENVPMLEPASEPVPIFSRSRGKNCPPLSHNTTPAPAAPAPEVPTYDVLAAYLGTSSMQDEAAFSATSLSAANGHTFRNNHIITKELTSPGGLNLSRTSATSRGLSLSRGLASSQNLTSSRRDLSSSRGLKSSRGTATMSGSGFGSRSSSAALDAYVENFSNSGAKSSSSRRQHIVNLYQDVSIDDVDIDDDTAETFELSSSSQSFDPSASGASTSSSFAMMQSYVNFSDSTVSVSRQSTIKQPDNTFSTVIDAAHLAKSGGFGSSPQAKMSIFSNDSEGSFDGDHNSWIKHHSGAATSTDDRESEALEGQSYELGPFGVTKSAFSRDSVDSYCYQSKSNFTTSRLNFNAKGQHNEGGSDDGSSKRRSSNQSSNLSSNQSFLSAHSDDKHGNESEIAGRTLGVCVAVRYCRLTYIMSAMPVMVNWRK</sequence>
<dbReference type="EMBL" id="CCYD01001551">
    <property type="protein sequence ID" value="CEG45131.1"/>
    <property type="molecule type" value="Genomic_DNA"/>
</dbReference>
<protein>
    <submittedName>
        <fullName evidence="4">TRP-like family</fullName>
    </submittedName>
</protein>
<feature type="transmembrane region" description="Helical" evidence="2">
    <location>
        <begin position="282"/>
        <end position="305"/>
    </location>
</feature>
<feature type="compositionally biased region" description="Low complexity" evidence="1">
    <location>
        <begin position="547"/>
        <end position="576"/>
    </location>
</feature>
<feature type="compositionally biased region" description="Low complexity" evidence="1">
    <location>
        <begin position="949"/>
        <end position="963"/>
    </location>
</feature>
<feature type="transmembrane region" description="Helical" evidence="2">
    <location>
        <begin position="317"/>
        <end position="343"/>
    </location>
</feature>
<dbReference type="GeneID" id="36396506"/>
<name>A0A0N7L6T0_PLAHL</name>
<feature type="domain" description="TRP C-terminal" evidence="3">
    <location>
        <begin position="111"/>
        <end position="502"/>
    </location>
</feature>
<evidence type="ECO:0000256" key="2">
    <source>
        <dbReference type="SAM" id="Phobius"/>
    </source>
</evidence>
<dbReference type="Proteomes" id="UP000054928">
    <property type="component" value="Unassembled WGS sequence"/>
</dbReference>
<feature type="transmembrane region" description="Helical" evidence="2">
    <location>
        <begin position="406"/>
        <end position="424"/>
    </location>
</feature>
<dbReference type="Pfam" id="PF06011">
    <property type="entry name" value="TRP"/>
    <property type="match status" value="1"/>
</dbReference>
<feature type="region of interest" description="Disordered" evidence="1">
    <location>
        <begin position="926"/>
        <end position="973"/>
    </location>
</feature>
<evidence type="ECO:0000313" key="4">
    <source>
        <dbReference type="EMBL" id="CEG45131.1"/>
    </source>
</evidence>
<feature type="region of interest" description="Disordered" evidence="1">
    <location>
        <begin position="686"/>
        <end position="725"/>
    </location>
</feature>
<dbReference type="InterPro" id="IPR010308">
    <property type="entry name" value="TRP_C"/>
</dbReference>
<dbReference type="OMA" id="TYAIPWG"/>
<dbReference type="InterPro" id="IPR040241">
    <property type="entry name" value="TRP_Flc/Pkd2-like"/>
</dbReference>
<dbReference type="AlphaFoldDB" id="A0A0N7L6T0"/>
<dbReference type="RefSeq" id="XP_024581500.1">
    <property type="nucleotide sequence ID" value="XM_024715842.1"/>
</dbReference>
<feature type="compositionally biased region" description="Low complexity" evidence="1">
    <location>
        <begin position="706"/>
        <end position="715"/>
    </location>
</feature>
<feature type="transmembrane region" description="Helical" evidence="2">
    <location>
        <begin position="236"/>
        <end position="262"/>
    </location>
</feature>
<keyword evidence="5" id="KW-1185">Reference proteome</keyword>
<evidence type="ECO:0000256" key="1">
    <source>
        <dbReference type="SAM" id="MobiDB-lite"/>
    </source>
</evidence>
<dbReference type="PANTHER" id="PTHR31145">
    <property type="entry name" value="INTEGRAL MEMBRANE PROTEIN (AFU_ORTHOLOGUE AFUA_7G01610)"/>
    <property type="match status" value="1"/>
</dbReference>
<dbReference type="GO" id="GO:0055085">
    <property type="term" value="P:transmembrane transport"/>
    <property type="evidence" value="ECO:0007669"/>
    <property type="project" value="TreeGrafter"/>
</dbReference>
<evidence type="ECO:0000313" key="5">
    <source>
        <dbReference type="Proteomes" id="UP000054928"/>
    </source>
</evidence>
<organism evidence="4 5">
    <name type="scientific">Plasmopara halstedii</name>
    <name type="common">Downy mildew of sunflower</name>
    <dbReference type="NCBI Taxonomy" id="4781"/>
    <lineage>
        <taxon>Eukaryota</taxon>
        <taxon>Sar</taxon>
        <taxon>Stramenopiles</taxon>
        <taxon>Oomycota</taxon>
        <taxon>Peronosporomycetes</taxon>
        <taxon>Peronosporales</taxon>
        <taxon>Peronosporaceae</taxon>
        <taxon>Plasmopara</taxon>
    </lineage>
</organism>